<dbReference type="GO" id="GO:0004820">
    <property type="term" value="F:glycine-tRNA ligase activity"/>
    <property type="evidence" value="ECO:0007669"/>
    <property type="project" value="UniProtKB-UniRule"/>
</dbReference>
<evidence type="ECO:0000256" key="10">
    <source>
        <dbReference type="HAMAP-Rule" id="MF_00255"/>
    </source>
</evidence>
<evidence type="ECO:0000256" key="3">
    <source>
        <dbReference type="ARBA" id="ARBA00022490"/>
    </source>
</evidence>
<dbReference type="GO" id="GO:0006426">
    <property type="term" value="P:glycyl-tRNA aminoacylation"/>
    <property type="evidence" value="ECO:0007669"/>
    <property type="project" value="UniProtKB-UniRule"/>
</dbReference>
<comment type="similarity">
    <text evidence="2 10">Belongs to the class-II aminoacyl-tRNA synthetase family.</text>
</comment>
<keyword evidence="6 10" id="KW-0067">ATP-binding</keyword>
<dbReference type="GO" id="GO:0005524">
    <property type="term" value="F:ATP binding"/>
    <property type="evidence" value="ECO:0007669"/>
    <property type="project" value="UniProtKB-UniRule"/>
</dbReference>
<dbReference type="AlphaFoldDB" id="A0A2C8F533"/>
<reference evidence="13" key="1">
    <citation type="submission" date="2017-09" db="EMBL/GenBank/DDBJ databases">
        <authorList>
            <person name="Regsiter A."/>
            <person name="William W."/>
        </authorList>
    </citation>
    <scope>NUCLEOTIDE SEQUENCE [LARGE SCALE GENOMIC DNA]</scope>
    <source>
        <strain evidence="13">500-1</strain>
    </source>
</reference>
<protein>
    <recommendedName>
        <fullName evidence="10">Glycine--tRNA ligase beta subunit</fullName>
        <ecNumber evidence="10">6.1.1.14</ecNumber>
    </recommendedName>
    <alternativeName>
        <fullName evidence="10">Glycyl-tRNA synthetase beta subunit</fullName>
        <shortName evidence="10">GlyRS</shortName>
    </alternativeName>
</protein>
<keyword evidence="7 10" id="KW-0648">Protein biosynthesis</keyword>
<name>A0A2C8F533_9BACT</name>
<comment type="subcellular location">
    <subcellularLocation>
        <location evidence="1 10">Cytoplasm</location>
    </subcellularLocation>
</comment>
<keyword evidence="13" id="KW-1185">Reference proteome</keyword>
<evidence type="ECO:0000256" key="2">
    <source>
        <dbReference type="ARBA" id="ARBA00008226"/>
    </source>
</evidence>
<keyword evidence="3 10" id="KW-0963">Cytoplasm</keyword>
<evidence type="ECO:0000256" key="4">
    <source>
        <dbReference type="ARBA" id="ARBA00022598"/>
    </source>
</evidence>
<comment type="subunit">
    <text evidence="10">Tetramer of two alpha and two beta subunits.</text>
</comment>
<evidence type="ECO:0000313" key="12">
    <source>
        <dbReference type="EMBL" id="SOB57711.1"/>
    </source>
</evidence>
<keyword evidence="4 10" id="KW-0436">Ligase</keyword>
<organism evidence="12 13">
    <name type="scientific">Pseudodesulfovibrio profundus</name>
    <dbReference type="NCBI Taxonomy" id="57320"/>
    <lineage>
        <taxon>Bacteria</taxon>
        <taxon>Pseudomonadati</taxon>
        <taxon>Thermodesulfobacteriota</taxon>
        <taxon>Desulfovibrionia</taxon>
        <taxon>Desulfovibrionales</taxon>
        <taxon>Desulfovibrionaceae</taxon>
    </lineage>
</organism>
<dbReference type="PROSITE" id="PS50861">
    <property type="entry name" value="AA_TRNA_LIGASE_II_GLYAB"/>
    <property type="match status" value="1"/>
</dbReference>
<dbReference type="PANTHER" id="PTHR30075:SF2">
    <property type="entry name" value="GLYCINE--TRNA LIGASE, CHLOROPLASTIC_MITOCHONDRIAL 2"/>
    <property type="match status" value="1"/>
</dbReference>
<dbReference type="RefSeq" id="WP_097010919.1">
    <property type="nucleotide sequence ID" value="NZ_LT907975.1"/>
</dbReference>
<evidence type="ECO:0000256" key="7">
    <source>
        <dbReference type="ARBA" id="ARBA00022917"/>
    </source>
</evidence>
<dbReference type="NCBIfam" id="TIGR00211">
    <property type="entry name" value="glyS"/>
    <property type="match status" value="1"/>
</dbReference>
<evidence type="ECO:0000259" key="11">
    <source>
        <dbReference type="Pfam" id="PF05746"/>
    </source>
</evidence>
<comment type="catalytic activity">
    <reaction evidence="9 10">
        <text>tRNA(Gly) + glycine + ATP = glycyl-tRNA(Gly) + AMP + diphosphate</text>
        <dbReference type="Rhea" id="RHEA:16013"/>
        <dbReference type="Rhea" id="RHEA-COMP:9664"/>
        <dbReference type="Rhea" id="RHEA-COMP:9683"/>
        <dbReference type="ChEBI" id="CHEBI:30616"/>
        <dbReference type="ChEBI" id="CHEBI:33019"/>
        <dbReference type="ChEBI" id="CHEBI:57305"/>
        <dbReference type="ChEBI" id="CHEBI:78442"/>
        <dbReference type="ChEBI" id="CHEBI:78522"/>
        <dbReference type="ChEBI" id="CHEBI:456215"/>
        <dbReference type="EC" id="6.1.1.14"/>
    </reaction>
</comment>
<dbReference type="OrthoDB" id="9775440at2"/>
<dbReference type="HAMAP" id="MF_00255">
    <property type="entry name" value="Gly_tRNA_synth_beta"/>
    <property type="match status" value="1"/>
</dbReference>
<dbReference type="PRINTS" id="PR01045">
    <property type="entry name" value="TRNASYNTHGB"/>
</dbReference>
<dbReference type="Pfam" id="PF02092">
    <property type="entry name" value="tRNA_synt_2f"/>
    <property type="match status" value="1"/>
</dbReference>
<evidence type="ECO:0000256" key="8">
    <source>
        <dbReference type="ARBA" id="ARBA00023146"/>
    </source>
</evidence>
<evidence type="ECO:0000256" key="9">
    <source>
        <dbReference type="ARBA" id="ARBA00047937"/>
    </source>
</evidence>
<dbReference type="GO" id="GO:0006420">
    <property type="term" value="P:arginyl-tRNA aminoacylation"/>
    <property type="evidence" value="ECO:0007669"/>
    <property type="project" value="InterPro"/>
</dbReference>
<dbReference type="EMBL" id="LT907975">
    <property type="protein sequence ID" value="SOB57711.1"/>
    <property type="molecule type" value="Genomic_DNA"/>
</dbReference>
<dbReference type="EC" id="6.1.1.14" evidence="10"/>
<gene>
    <name evidence="10 12" type="primary">glyS</name>
    <name evidence="12" type="ORF">DPRO_0824</name>
</gene>
<dbReference type="Pfam" id="PF05746">
    <property type="entry name" value="DALR_1"/>
    <property type="match status" value="1"/>
</dbReference>
<keyword evidence="5 10" id="KW-0547">Nucleotide-binding</keyword>
<dbReference type="KEGG" id="pprf:DPRO_0824"/>
<evidence type="ECO:0000256" key="6">
    <source>
        <dbReference type="ARBA" id="ARBA00022840"/>
    </source>
</evidence>
<dbReference type="PANTHER" id="PTHR30075">
    <property type="entry name" value="GLYCYL-TRNA SYNTHETASE"/>
    <property type="match status" value="1"/>
</dbReference>
<dbReference type="GO" id="GO:0004814">
    <property type="term" value="F:arginine-tRNA ligase activity"/>
    <property type="evidence" value="ECO:0007669"/>
    <property type="project" value="InterPro"/>
</dbReference>
<sequence length="703" mass="77474">MAEFVLEIGTEEMPARFVPKLAAELKGAFTKLLDDAMLENDGVETYATPRRITAHIPALADSQRKEEETVTGPPVRIAYDEDGNLTKAGAGFAKTQGVEESALFSMDTGKGEYLAAKKVVGGGSASDILPELCIKAIESLSFPKKMRWGGYNFAFGRPVRWLLALLDENVVDFTIENLQSGRSTRGHRVMGHGPFSIENAASYFAVVKNDCKVIIDPEERKRMILEDGNRQAEALGGEVVWNDALLDEVANLVEYPRPLIGDIDELYLELPREVLLTSMQSHQKSFGVQGADGKLLAHFLTTLNLDPTDVQLVKKGWERVLKARLEDARFFWEADCKVDLNTWIKKLENVVFLGPLGSVGDKARRIEVLCTELAERIADKKKILPGEVQKYAEAGRLAKADLVSEMVIEFDSLQGKMGGIYAARAGKGEIVSQGIYEQYLPAGPETPVPSSLSGALVSMADKADTLAGCFGLGKKPTGANDPFALRRCALGIARIIMEHELDINLKDFLAAAQNAYSKDIKWKVAQDESLENLLEFFAQRLRALFIGQGFDTRAVDAAIGAGYDNVRTLKARLEALSAFTKEDDFEQAVLTFKRAANIIRKQGAEAGQTLTGAYDPELFQDEAETAFGTKLETVAPHFDELWEKDDFAGLLGLLRELRPSVDAFFDNVMVMCDDSDVRFNRLNLLKALVDRLGRLADFNALQV</sequence>
<dbReference type="GO" id="GO:0005829">
    <property type="term" value="C:cytosol"/>
    <property type="evidence" value="ECO:0007669"/>
    <property type="project" value="TreeGrafter"/>
</dbReference>
<evidence type="ECO:0000313" key="13">
    <source>
        <dbReference type="Proteomes" id="UP000219215"/>
    </source>
</evidence>
<proteinExistence type="inferred from homology"/>
<dbReference type="InterPro" id="IPR006194">
    <property type="entry name" value="Gly-tRNA-synth_heterodimer"/>
</dbReference>
<dbReference type="InterPro" id="IPR015944">
    <property type="entry name" value="Gly-tRNA-synth_bsu"/>
</dbReference>
<keyword evidence="8 10" id="KW-0030">Aminoacyl-tRNA synthetase</keyword>
<evidence type="ECO:0000256" key="1">
    <source>
        <dbReference type="ARBA" id="ARBA00004496"/>
    </source>
</evidence>
<evidence type="ECO:0000256" key="5">
    <source>
        <dbReference type="ARBA" id="ARBA00022741"/>
    </source>
</evidence>
<dbReference type="Proteomes" id="UP000219215">
    <property type="component" value="Chromosome DPRO"/>
</dbReference>
<dbReference type="InterPro" id="IPR008909">
    <property type="entry name" value="DALR_anticod-bd"/>
</dbReference>
<accession>A0A2C8F533</accession>
<feature type="domain" description="DALR anticodon binding" evidence="11">
    <location>
        <begin position="591"/>
        <end position="688"/>
    </location>
</feature>